<evidence type="ECO:0000313" key="1">
    <source>
        <dbReference type="EMBL" id="KKS32736.1"/>
    </source>
</evidence>
<dbReference type="EMBL" id="LCCN01000005">
    <property type="protein sequence ID" value="KKS32736.1"/>
    <property type="molecule type" value="Genomic_DNA"/>
</dbReference>
<sequence>MKMKKLWFIVIVSLVLGLGSIWCLKSLSLAEKLGKLLDNKNYIVVFQNNNELRSTGGFMGSYAAVSVQRLGVREIRIQDIYVPDGQLVGHVDPPAPIQQAFGQGWWKLRDSNWDPDFNIAAEQMAWFFEQGGEKADGIMAINLSLVNKVLEILGEIKLTDYPEKITNKTFYNLAQKYAETGAFPGSTQKGDFLGAAGRGMVGKIKTIGVMGQIRMIRLIYGEYKKGEILVWFKDKGLASSVQGLEWRGDYLYIVESNLGANKANCCIERQVIHEINNTETKLMVKYRNNNLFESPKPPYFWGGNYIDYLRIVLPKQTEIKQVKVDGKELSQLKLDNQFGRQEDRYEIETKDDYIVVGFWAVVPAQKEISVEIFYELPTMNYEHNILVRHQPGMSSFPYKLVVNGKVIMDKNIDRNVVISLGRGSN</sequence>
<reference evidence="1 2" key="1">
    <citation type="journal article" date="2015" name="Nature">
        <title>rRNA introns, odd ribosomes, and small enigmatic genomes across a large radiation of phyla.</title>
        <authorList>
            <person name="Brown C.T."/>
            <person name="Hug L.A."/>
            <person name="Thomas B.C."/>
            <person name="Sharon I."/>
            <person name="Castelle C.J."/>
            <person name="Singh A."/>
            <person name="Wilkins M.J."/>
            <person name="Williams K.H."/>
            <person name="Banfield J.F."/>
        </authorList>
    </citation>
    <scope>NUCLEOTIDE SEQUENCE [LARGE SCALE GENOMIC DNA]</scope>
</reference>
<dbReference type="Proteomes" id="UP000034160">
    <property type="component" value="Unassembled WGS sequence"/>
</dbReference>
<gene>
    <name evidence="1" type="ORF">UU93_C0005G0044</name>
</gene>
<proteinExistence type="predicted"/>
<dbReference type="STRING" id="1618356.UU93_C0005G0044"/>
<protein>
    <submittedName>
        <fullName evidence="1">Uncharacterized protein</fullName>
    </submittedName>
</protein>
<dbReference type="AlphaFoldDB" id="A0A0G1AF32"/>
<organism evidence="1 2">
    <name type="scientific">Candidatus Amesbacteria bacterium GW2011_GWA2_42_12</name>
    <dbReference type="NCBI Taxonomy" id="1618356"/>
    <lineage>
        <taxon>Bacteria</taxon>
        <taxon>Candidatus Amesiibacteriota</taxon>
    </lineage>
</organism>
<dbReference type="Pfam" id="PF13196">
    <property type="entry name" value="DUF4012"/>
    <property type="match status" value="1"/>
</dbReference>
<name>A0A0G1AF32_9BACT</name>
<accession>A0A0G1AF32</accession>
<comment type="caution">
    <text evidence="1">The sequence shown here is derived from an EMBL/GenBank/DDBJ whole genome shotgun (WGS) entry which is preliminary data.</text>
</comment>
<dbReference type="InterPro" id="IPR025101">
    <property type="entry name" value="DUF4012"/>
</dbReference>
<evidence type="ECO:0000313" key="2">
    <source>
        <dbReference type="Proteomes" id="UP000034160"/>
    </source>
</evidence>